<dbReference type="AlphaFoldDB" id="A0AAV7WJA7"/>
<evidence type="ECO:0000256" key="7">
    <source>
        <dbReference type="ARBA" id="ARBA00022989"/>
    </source>
</evidence>
<evidence type="ECO:0000256" key="6">
    <source>
        <dbReference type="ARBA" id="ARBA00022781"/>
    </source>
</evidence>
<dbReference type="InterPro" id="IPR004878">
    <property type="entry name" value="Otopetrin"/>
</dbReference>
<dbReference type="PANTHER" id="PTHR21522:SF66">
    <property type="entry name" value="OTOPETRIN-1 GENE 2"/>
    <property type="match status" value="1"/>
</dbReference>
<evidence type="ECO:0008006" key="15">
    <source>
        <dbReference type="Google" id="ProtNLM"/>
    </source>
</evidence>
<keyword evidence="9 12" id="KW-0472">Membrane</keyword>
<organism evidence="13 14">
    <name type="scientific">Pleurodeles waltl</name>
    <name type="common">Iberian ribbed newt</name>
    <dbReference type="NCBI Taxonomy" id="8319"/>
    <lineage>
        <taxon>Eukaryota</taxon>
        <taxon>Metazoa</taxon>
        <taxon>Chordata</taxon>
        <taxon>Craniata</taxon>
        <taxon>Vertebrata</taxon>
        <taxon>Euteleostomi</taxon>
        <taxon>Amphibia</taxon>
        <taxon>Batrachia</taxon>
        <taxon>Caudata</taxon>
        <taxon>Salamandroidea</taxon>
        <taxon>Salamandridae</taxon>
        <taxon>Pleurodelinae</taxon>
        <taxon>Pleurodeles</taxon>
    </lineage>
</organism>
<keyword evidence="10" id="KW-0407">Ion channel</keyword>
<keyword evidence="14" id="KW-1185">Reference proteome</keyword>
<keyword evidence="6" id="KW-0375">Hydrogen ion transport</keyword>
<keyword evidence="7 12" id="KW-1133">Transmembrane helix</keyword>
<name>A0AAV7WJA7_PLEWA</name>
<dbReference type="EMBL" id="JANPWB010000001">
    <property type="protein sequence ID" value="KAJ1214117.1"/>
    <property type="molecule type" value="Genomic_DNA"/>
</dbReference>
<evidence type="ECO:0000256" key="5">
    <source>
        <dbReference type="ARBA" id="ARBA00022692"/>
    </source>
</evidence>
<evidence type="ECO:0000313" key="14">
    <source>
        <dbReference type="Proteomes" id="UP001066276"/>
    </source>
</evidence>
<feature type="transmembrane region" description="Helical" evidence="12">
    <location>
        <begin position="371"/>
        <end position="393"/>
    </location>
</feature>
<keyword evidence="3" id="KW-0813">Transport</keyword>
<gene>
    <name evidence="13" type="ORF">NDU88_001744</name>
</gene>
<feature type="transmembrane region" description="Helical" evidence="12">
    <location>
        <begin position="114"/>
        <end position="138"/>
    </location>
</feature>
<reference evidence="13" key="1">
    <citation type="journal article" date="2022" name="bioRxiv">
        <title>Sequencing and chromosome-scale assembly of the giantPleurodeles waltlgenome.</title>
        <authorList>
            <person name="Brown T."/>
            <person name="Elewa A."/>
            <person name="Iarovenko S."/>
            <person name="Subramanian E."/>
            <person name="Araus A.J."/>
            <person name="Petzold A."/>
            <person name="Susuki M."/>
            <person name="Suzuki K.-i.T."/>
            <person name="Hayashi T."/>
            <person name="Toyoda A."/>
            <person name="Oliveira C."/>
            <person name="Osipova E."/>
            <person name="Leigh N.D."/>
            <person name="Simon A."/>
            <person name="Yun M.H."/>
        </authorList>
    </citation>
    <scope>NUCLEOTIDE SEQUENCE</scope>
    <source>
        <strain evidence="13">20211129_DDA</strain>
        <tissue evidence="13">Liver</tissue>
    </source>
</reference>
<dbReference type="GO" id="GO:0005886">
    <property type="term" value="C:plasma membrane"/>
    <property type="evidence" value="ECO:0007669"/>
    <property type="project" value="UniProtKB-SubCell"/>
</dbReference>
<feature type="transmembrane region" description="Helical" evidence="12">
    <location>
        <begin position="150"/>
        <end position="168"/>
    </location>
</feature>
<keyword evidence="5 12" id="KW-0812">Transmembrane</keyword>
<feature type="transmembrane region" description="Helical" evidence="12">
    <location>
        <begin position="326"/>
        <end position="350"/>
    </location>
</feature>
<accession>A0AAV7WJA7</accession>
<protein>
    <recommendedName>
        <fullName evidence="15">Otopetrin 1</fullName>
    </recommendedName>
</protein>
<feature type="region of interest" description="Disordered" evidence="11">
    <location>
        <begin position="508"/>
        <end position="527"/>
    </location>
</feature>
<feature type="transmembrane region" description="Helical" evidence="12">
    <location>
        <begin position="74"/>
        <end position="94"/>
    </location>
</feature>
<dbReference type="GO" id="GO:0042472">
    <property type="term" value="P:inner ear morphogenesis"/>
    <property type="evidence" value="ECO:0007669"/>
    <property type="project" value="TreeGrafter"/>
</dbReference>
<evidence type="ECO:0000256" key="2">
    <source>
        <dbReference type="ARBA" id="ARBA00006513"/>
    </source>
</evidence>
<comment type="subcellular location">
    <subcellularLocation>
        <location evidence="1">Cell membrane</location>
        <topology evidence="1">Multi-pass membrane protein</topology>
    </subcellularLocation>
</comment>
<feature type="transmembrane region" description="Helical" evidence="12">
    <location>
        <begin position="248"/>
        <end position="268"/>
    </location>
</feature>
<dbReference type="PANTHER" id="PTHR21522">
    <property type="entry name" value="PROTON CHANNEL OTOP"/>
    <property type="match status" value="1"/>
</dbReference>
<evidence type="ECO:0000256" key="4">
    <source>
        <dbReference type="ARBA" id="ARBA00022475"/>
    </source>
</evidence>
<evidence type="ECO:0000256" key="12">
    <source>
        <dbReference type="SAM" id="Phobius"/>
    </source>
</evidence>
<comment type="similarity">
    <text evidence="2">Belongs to the otopetrin family.</text>
</comment>
<evidence type="ECO:0000256" key="9">
    <source>
        <dbReference type="ARBA" id="ARBA00023136"/>
    </source>
</evidence>
<feature type="transmembrane region" description="Helical" evidence="12">
    <location>
        <begin position="577"/>
        <end position="594"/>
    </location>
</feature>
<dbReference type="GO" id="GO:0015252">
    <property type="term" value="F:proton channel activity"/>
    <property type="evidence" value="ECO:0007669"/>
    <property type="project" value="InterPro"/>
</dbReference>
<evidence type="ECO:0000256" key="11">
    <source>
        <dbReference type="SAM" id="MobiDB-lite"/>
    </source>
</evidence>
<feature type="transmembrane region" description="Helical" evidence="12">
    <location>
        <begin position="289"/>
        <end position="314"/>
    </location>
</feature>
<evidence type="ECO:0000256" key="10">
    <source>
        <dbReference type="ARBA" id="ARBA00023303"/>
    </source>
</evidence>
<proteinExistence type="inferred from homology"/>
<dbReference type="Proteomes" id="UP001066276">
    <property type="component" value="Chromosome 1_1"/>
</dbReference>
<dbReference type="Pfam" id="PF03189">
    <property type="entry name" value="Otopetrin"/>
    <property type="match status" value="3"/>
</dbReference>
<feature type="transmembrane region" description="Helical" evidence="12">
    <location>
        <begin position="47"/>
        <end position="68"/>
    </location>
</feature>
<evidence type="ECO:0000313" key="13">
    <source>
        <dbReference type="EMBL" id="KAJ1214117.1"/>
    </source>
</evidence>
<evidence type="ECO:0000256" key="8">
    <source>
        <dbReference type="ARBA" id="ARBA00023065"/>
    </source>
</evidence>
<evidence type="ECO:0000256" key="3">
    <source>
        <dbReference type="ARBA" id="ARBA00022448"/>
    </source>
</evidence>
<keyword evidence="8" id="KW-0406">Ion transport</keyword>
<feature type="transmembrane region" description="Helical" evidence="12">
    <location>
        <begin position="539"/>
        <end position="557"/>
    </location>
</feature>
<comment type="caution">
    <text evidence="13">The sequence shown here is derived from an EMBL/GenBank/DDBJ whole genome shotgun (WGS) entry which is preliminary data.</text>
</comment>
<keyword evidence="4" id="KW-1003">Cell membrane</keyword>
<sequence length="609" mass="69172">MFKDNSSSEETASVKSAVSPFYEETIQKKKNHFRFTQKISEVVSSQYGINVFLAGMFLMFAGSLNITGFNKKDIQCYLIVIMLLQLMWMLWYILLTKRGKNSTKEKDSHAGARWLRCGIALFAGISVILDALKLGYYLGYSECLSVPEGVFPVTHAVHTLIQVCFLWFHSKDIIQAFKTIERFGLIHSVFTNLLLWASEVFTESKHQLLEHMDRLITLGFENITLESTIPECNCSTGVCTAFSKAINYLYPFNIEYHILASAMLYVLWKNIGSKMKSHHQKQKCDIRGIASGSASGLVVLSTTIAVTVTYFLLIGRSKFHSELALSIYYLYCTLLLIIMSLTGVVALLIYKTGNRKLTVGKSPAIKLDAELLVGSSCGTWIMSWGSILAIIYADSHPVYTWYNLPCSIMLIIEKYIQNVFVIEFIHCKMEEQIDDDTLTLKSVATIPCESPLFPDPPFELLYSESFTAEKDPFPDVDVCKPSLEEISTVFQNDKNGINENDVINEKSVTDEKNDFTSPTLSEPTSKDIKPKELSKRKRILRNITVFLFLCNISLWIPQAFGCRPQYDNGLEEYVFGFRPWIILIDIALPFSIFYRMHSAYSLFDVYGKI</sequence>
<evidence type="ECO:0000256" key="1">
    <source>
        <dbReference type="ARBA" id="ARBA00004651"/>
    </source>
</evidence>